<feature type="active site" description="Proton acceptor" evidence="6">
    <location>
        <position position="77"/>
    </location>
</feature>
<gene>
    <name evidence="6 7" type="primary">nadK</name>
    <name evidence="7" type="ORF">Acor_75980</name>
</gene>
<proteinExistence type="inferred from homology"/>
<evidence type="ECO:0000256" key="5">
    <source>
        <dbReference type="ARBA" id="ARBA00047925"/>
    </source>
</evidence>
<dbReference type="GO" id="GO:0005737">
    <property type="term" value="C:cytoplasm"/>
    <property type="evidence" value="ECO:0007669"/>
    <property type="project" value="UniProtKB-SubCell"/>
</dbReference>
<dbReference type="InterPro" id="IPR002504">
    <property type="entry name" value="NADK"/>
</dbReference>
<dbReference type="Gene3D" id="2.60.200.30">
    <property type="entry name" value="Probable inorganic polyphosphate/atp-NAD kinase, domain 2"/>
    <property type="match status" value="1"/>
</dbReference>
<dbReference type="AlphaFoldDB" id="A0A5M3WBB9"/>
<dbReference type="Pfam" id="PF20143">
    <property type="entry name" value="NAD_kinase_C"/>
    <property type="match status" value="1"/>
</dbReference>
<name>A0A5M3WBB9_9ACTN</name>
<feature type="binding site" evidence="6">
    <location>
        <begin position="147"/>
        <end position="148"/>
    </location>
    <ligand>
        <name>NAD(+)</name>
        <dbReference type="ChEBI" id="CHEBI:57540"/>
    </ligand>
</feature>
<dbReference type="GO" id="GO:0003951">
    <property type="term" value="F:NAD+ kinase activity"/>
    <property type="evidence" value="ECO:0007669"/>
    <property type="project" value="UniProtKB-UniRule"/>
</dbReference>
<comment type="similarity">
    <text evidence="6">Belongs to the NAD kinase family.</text>
</comment>
<comment type="subcellular location">
    <subcellularLocation>
        <location evidence="6">Cytoplasm</location>
    </subcellularLocation>
</comment>
<dbReference type="PANTHER" id="PTHR20275:SF0">
    <property type="entry name" value="NAD KINASE"/>
    <property type="match status" value="1"/>
</dbReference>
<feature type="binding site" evidence="6">
    <location>
        <position position="82"/>
    </location>
    <ligand>
        <name>NAD(+)</name>
        <dbReference type="ChEBI" id="CHEBI:57540"/>
    </ligand>
</feature>
<feature type="binding site" evidence="6">
    <location>
        <begin position="188"/>
        <end position="193"/>
    </location>
    <ligand>
        <name>NAD(+)</name>
        <dbReference type="ChEBI" id="CHEBI:57540"/>
    </ligand>
</feature>
<comment type="caution">
    <text evidence="7">The sequence shown here is derived from an EMBL/GenBank/DDBJ whole genome shotgun (WGS) entry which is preliminary data.</text>
</comment>
<evidence type="ECO:0000256" key="6">
    <source>
        <dbReference type="HAMAP-Rule" id="MF_00361"/>
    </source>
</evidence>
<dbReference type="InterPro" id="IPR017437">
    <property type="entry name" value="ATP-NAD_kinase_PpnK-typ_C"/>
</dbReference>
<organism evidence="7 8">
    <name type="scientific">Acrocarpospora corrugata</name>
    <dbReference type="NCBI Taxonomy" id="35763"/>
    <lineage>
        <taxon>Bacteria</taxon>
        <taxon>Bacillati</taxon>
        <taxon>Actinomycetota</taxon>
        <taxon>Actinomycetes</taxon>
        <taxon>Streptosporangiales</taxon>
        <taxon>Streptosporangiaceae</taxon>
        <taxon>Acrocarpospora</taxon>
    </lineage>
</organism>
<dbReference type="EMBL" id="BLAD01000103">
    <property type="protein sequence ID" value="GES05530.1"/>
    <property type="molecule type" value="Genomic_DNA"/>
</dbReference>
<dbReference type="PANTHER" id="PTHR20275">
    <property type="entry name" value="NAD KINASE"/>
    <property type="match status" value="1"/>
</dbReference>
<protein>
    <recommendedName>
        <fullName evidence="6">NAD kinase</fullName>
        <ecNumber evidence="6">2.7.1.23</ecNumber>
    </recommendedName>
    <alternativeName>
        <fullName evidence="6">ATP-dependent NAD kinase</fullName>
    </alternativeName>
</protein>
<dbReference type="EC" id="2.7.1.23" evidence="6"/>
<keyword evidence="4 6" id="KW-0520">NAD</keyword>
<comment type="function">
    <text evidence="6">Involved in the regulation of the intracellular balance of NAD and NADP, and is a key enzyme in the biosynthesis of NADP. Catalyzes specifically the phosphorylation on 2'-hydroxyl of the adenosine moiety of NAD to yield NADP.</text>
</comment>
<dbReference type="SUPFAM" id="SSF111331">
    <property type="entry name" value="NAD kinase/diacylglycerol kinase-like"/>
    <property type="match status" value="1"/>
</dbReference>
<comment type="catalytic activity">
    <reaction evidence="5 6">
        <text>NAD(+) + ATP = ADP + NADP(+) + H(+)</text>
        <dbReference type="Rhea" id="RHEA:18629"/>
        <dbReference type="ChEBI" id="CHEBI:15378"/>
        <dbReference type="ChEBI" id="CHEBI:30616"/>
        <dbReference type="ChEBI" id="CHEBI:57540"/>
        <dbReference type="ChEBI" id="CHEBI:58349"/>
        <dbReference type="ChEBI" id="CHEBI:456216"/>
        <dbReference type="EC" id="2.7.1.23"/>
    </reaction>
</comment>
<feature type="binding site" evidence="6">
    <location>
        <begin position="77"/>
        <end position="78"/>
    </location>
    <ligand>
        <name>NAD(+)</name>
        <dbReference type="ChEBI" id="CHEBI:57540"/>
    </ligand>
</feature>
<dbReference type="Pfam" id="PF01513">
    <property type="entry name" value="NAD_kinase"/>
    <property type="match status" value="1"/>
</dbReference>
<evidence type="ECO:0000256" key="3">
    <source>
        <dbReference type="ARBA" id="ARBA00022857"/>
    </source>
</evidence>
<feature type="binding site" evidence="6">
    <location>
        <position position="212"/>
    </location>
    <ligand>
        <name>NAD(+)</name>
        <dbReference type="ChEBI" id="CHEBI:57540"/>
    </ligand>
</feature>
<dbReference type="InterPro" id="IPR017438">
    <property type="entry name" value="ATP-NAD_kinase_N"/>
</dbReference>
<feature type="binding site" evidence="6">
    <location>
        <position position="177"/>
    </location>
    <ligand>
        <name>NAD(+)</name>
        <dbReference type="ChEBI" id="CHEBI:57540"/>
    </ligand>
</feature>
<comment type="cofactor">
    <cofactor evidence="6">
        <name>a divalent metal cation</name>
        <dbReference type="ChEBI" id="CHEBI:60240"/>
    </cofactor>
</comment>
<keyword evidence="3 6" id="KW-0521">NADP</keyword>
<dbReference type="GO" id="GO:0019674">
    <property type="term" value="P:NAD+ metabolic process"/>
    <property type="evidence" value="ECO:0007669"/>
    <property type="project" value="InterPro"/>
</dbReference>
<comment type="caution">
    <text evidence="6">Lacks conserved residue(s) required for the propagation of feature annotation.</text>
</comment>
<evidence type="ECO:0000313" key="8">
    <source>
        <dbReference type="Proteomes" id="UP000334990"/>
    </source>
</evidence>
<sequence length="294" mass="30771">MITYSDDMGMVSTVGVILHPRRDSKEAIETIIDWARLREVTVLGLHDEVGRIDCSAVPVDAAALAGRANLLVSLGGDGTMLRAMRLNSGRNTPVLGVNLGKLGFLAEIDVHELPPALSAIDNRQYTVEPRMAVRAMLPGVGALLAFNDIALVRIPGDGLAAVSVSVEGSPFVRLAADAVIVATSTGSTAYSFSAGGPIVSPTVEGFLVVPSAAHSTFNRALVLSIDEEVTLDVLPSSGRLAVEVDGQIAGYLNAGQSLTVSAQRSAAHVVRLGTTTFYERARRKLRVSGSAEAD</sequence>
<evidence type="ECO:0000256" key="2">
    <source>
        <dbReference type="ARBA" id="ARBA00022777"/>
    </source>
</evidence>
<reference evidence="7 8" key="1">
    <citation type="submission" date="2019-10" db="EMBL/GenBank/DDBJ databases">
        <title>Whole genome shotgun sequence of Acrocarpospora corrugata NBRC 13972.</title>
        <authorList>
            <person name="Ichikawa N."/>
            <person name="Kimura A."/>
            <person name="Kitahashi Y."/>
            <person name="Komaki H."/>
            <person name="Oguchi A."/>
        </authorList>
    </citation>
    <scope>NUCLEOTIDE SEQUENCE [LARGE SCALE GENOMIC DNA]</scope>
    <source>
        <strain evidence="7 8">NBRC 13972</strain>
    </source>
</reference>
<keyword evidence="6" id="KW-0963">Cytoplasm</keyword>
<dbReference type="GO" id="GO:0046872">
    <property type="term" value="F:metal ion binding"/>
    <property type="evidence" value="ECO:0007669"/>
    <property type="project" value="UniProtKB-UniRule"/>
</dbReference>
<evidence type="ECO:0000256" key="1">
    <source>
        <dbReference type="ARBA" id="ARBA00022679"/>
    </source>
</evidence>
<keyword evidence="2 6" id="KW-0418">Kinase</keyword>
<dbReference type="GO" id="GO:0005524">
    <property type="term" value="F:ATP binding"/>
    <property type="evidence" value="ECO:0007669"/>
    <property type="project" value="UniProtKB-KW"/>
</dbReference>
<accession>A0A5M3WBB9</accession>
<keyword evidence="6" id="KW-0067">ATP-binding</keyword>
<evidence type="ECO:0000256" key="4">
    <source>
        <dbReference type="ARBA" id="ARBA00023027"/>
    </source>
</evidence>
<feature type="binding site" evidence="6">
    <location>
        <position position="247"/>
    </location>
    <ligand>
        <name>NAD(+)</name>
        <dbReference type="ChEBI" id="CHEBI:57540"/>
    </ligand>
</feature>
<dbReference type="Proteomes" id="UP000334990">
    <property type="component" value="Unassembled WGS sequence"/>
</dbReference>
<keyword evidence="8" id="KW-1185">Reference proteome</keyword>
<dbReference type="GO" id="GO:0051287">
    <property type="term" value="F:NAD binding"/>
    <property type="evidence" value="ECO:0007669"/>
    <property type="project" value="UniProtKB-ARBA"/>
</dbReference>
<keyword evidence="6" id="KW-0547">Nucleotide-binding</keyword>
<dbReference type="InterPro" id="IPR016064">
    <property type="entry name" value="NAD/diacylglycerol_kinase_sf"/>
</dbReference>
<evidence type="ECO:0000313" key="7">
    <source>
        <dbReference type="EMBL" id="GES05530.1"/>
    </source>
</evidence>
<dbReference type="HAMAP" id="MF_00361">
    <property type="entry name" value="NAD_kinase"/>
    <property type="match status" value="1"/>
</dbReference>
<dbReference type="Gene3D" id="3.40.50.10330">
    <property type="entry name" value="Probable inorganic polyphosphate/atp-NAD kinase, domain 1"/>
    <property type="match status" value="1"/>
</dbReference>
<dbReference type="GO" id="GO:0006741">
    <property type="term" value="P:NADP+ biosynthetic process"/>
    <property type="evidence" value="ECO:0007669"/>
    <property type="project" value="UniProtKB-UniRule"/>
</dbReference>
<keyword evidence="1 6" id="KW-0808">Transferase</keyword>